<evidence type="ECO:0000313" key="3">
    <source>
        <dbReference type="Proteomes" id="UP001461498"/>
    </source>
</evidence>
<protein>
    <recommendedName>
        <fullName evidence="1">CRAL-TRIO domain-containing protein</fullName>
    </recommendedName>
</protein>
<sequence length="312" mass="36830">MELLESITEQMEDRLFADIGYSREKLNTDLQYIKEWLKKQHHLPPSRLKEKDTFLKMFITGCKGDLDIVKHKLDAYYTFRAHSNLYQCRDPLDHSYNIAKQYFYFCAVPKIDDNMLVRVIMFSLADSDSTKFDLLAYCRKIISFGELRLRMDQVCVRDFIIINCKGSSIGHIIKLKPFLLRDMARLGQEIMPLRYMKAVFINTPSVVEIAINRLIKPLLKKKLKERIIITSGDYEELYQYLDRSCLPGDYGGDYPTLKELSDRWHELESEHRDWYINDLSEQTDETKRLQNNDTMINQFAGFKASFKNLLLN</sequence>
<dbReference type="CDD" id="cd00170">
    <property type="entry name" value="SEC14"/>
    <property type="match status" value="1"/>
</dbReference>
<dbReference type="InterPro" id="IPR001251">
    <property type="entry name" value="CRAL-TRIO_dom"/>
</dbReference>
<dbReference type="PANTHER" id="PTHR10174:SF222">
    <property type="entry name" value="GH10083P-RELATED"/>
    <property type="match status" value="1"/>
</dbReference>
<name>A0AAW1CKH4_9HEMI</name>
<dbReference type="Pfam" id="PF00650">
    <property type="entry name" value="CRAL_TRIO"/>
    <property type="match status" value="1"/>
</dbReference>
<dbReference type="PROSITE" id="PS50191">
    <property type="entry name" value="CRAL_TRIO"/>
    <property type="match status" value="1"/>
</dbReference>
<dbReference type="PRINTS" id="PR00180">
    <property type="entry name" value="CRETINALDHBP"/>
</dbReference>
<evidence type="ECO:0000313" key="2">
    <source>
        <dbReference type="EMBL" id="KAK9496932.1"/>
    </source>
</evidence>
<dbReference type="GO" id="GO:0016020">
    <property type="term" value="C:membrane"/>
    <property type="evidence" value="ECO:0007669"/>
    <property type="project" value="TreeGrafter"/>
</dbReference>
<dbReference type="Gene3D" id="3.40.525.10">
    <property type="entry name" value="CRAL-TRIO lipid binding domain"/>
    <property type="match status" value="1"/>
</dbReference>
<dbReference type="EMBL" id="JAPXFL010000039">
    <property type="protein sequence ID" value="KAK9496932.1"/>
    <property type="molecule type" value="Genomic_DNA"/>
</dbReference>
<dbReference type="InterPro" id="IPR036273">
    <property type="entry name" value="CRAL/TRIO_N_dom_sf"/>
</dbReference>
<proteinExistence type="predicted"/>
<dbReference type="PANTHER" id="PTHR10174">
    <property type="entry name" value="ALPHA-TOCOPHEROL TRANSFER PROTEIN-RELATED"/>
    <property type="match status" value="1"/>
</dbReference>
<dbReference type="SMART" id="SM00516">
    <property type="entry name" value="SEC14"/>
    <property type="match status" value="1"/>
</dbReference>
<dbReference type="SUPFAM" id="SSF52087">
    <property type="entry name" value="CRAL/TRIO domain"/>
    <property type="match status" value="1"/>
</dbReference>
<keyword evidence="3" id="KW-1185">Reference proteome</keyword>
<dbReference type="InterPro" id="IPR036865">
    <property type="entry name" value="CRAL-TRIO_dom_sf"/>
</dbReference>
<dbReference type="AlphaFoldDB" id="A0AAW1CKH4"/>
<feature type="domain" description="CRAL-TRIO" evidence="1">
    <location>
        <begin position="112"/>
        <end position="258"/>
    </location>
</feature>
<dbReference type="Proteomes" id="UP001461498">
    <property type="component" value="Unassembled WGS sequence"/>
</dbReference>
<dbReference type="GO" id="GO:1902936">
    <property type="term" value="F:phosphatidylinositol bisphosphate binding"/>
    <property type="evidence" value="ECO:0007669"/>
    <property type="project" value="TreeGrafter"/>
</dbReference>
<accession>A0AAW1CKH4</accession>
<comment type="caution">
    <text evidence="2">The sequence shown here is derived from an EMBL/GenBank/DDBJ whole genome shotgun (WGS) entry which is preliminary data.</text>
</comment>
<dbReference type="SUPFAM" id="SSF46938">
    <property type="entry name" value="CRAL/TRIO N-terminal domain"/>
    <property type="match status" value="1"/>
</dbReference>
<evidence type="ECO:0000259" key="1">
    <source>
        <dbReference type="PROSITE" id="PS50191"/>
    </source>
</evidence>
<reference evidence="2 3" key="1">
    <citation type="submission" date="2022-12" db="EMBL/GenBank/DDBJ databases">
        <title>Chromosome-level genome assembly of true bugs.</title>
        <authorList>
            <person name="Ma L."/>
            <person name="Li H."/>
        </authorList>
    </citation>
    <scope>NUCLEOTIDE SEQUENCE [LARGE SCALE GENOMIC DNA]</scope>
    <source>
        <strain evidence="2">Lab_2022b</strain>
    </source>
</reference>
<gene>
    <name evidence="2" type="ORF">O3M35_012881</name>
</gene>
<organism evidence="2 3">
    <name type="scientific">Rhynocoris fuscipes</name>
    <dbReference type="NCBI Taxonomy" id="488301"/>
    <lineage>
        <taxon>Eukaryota</taxon>
        <taxon>Metazoa</taxon>
        <taxon>Ecdysozoa</taxon>
        <taxon>Arthropoda</taxon>
        <taxon>Hexapoda</taxon>
        <taxon>Insecta</taxon>
        <taxon>Pterygota</taxon>
        <taxon>Neoptera</taxon>
        <taxon>Paraneoptera</taxon>
        <taxon>Hemiptera</taxon>
        <taxon>Heteroptera</taxon>
        <taxon>Panheteroptera</taxon>
        <taxon>Cimicomorpha</taxon>
        <taxon>Reduviidae</taxon>
        <taxon>Harpactorinae</taxon>
        <taxon>Harpactorini</taxon>
        <taxon>Rhynocoris</taxon>
    </lineage>
</organism>